<accession>A7FAL2</accession>
<dbReference type="EMBL" id="CP000111">
    <property type="protein sequence ID" value="ABS83186.1"/>
    <property type="molecule type" value="Genomic_DNA"/>
</dbReference>
<name>A7FAL2_PROM9</name>
<dbReference type="AlphaFoldDB" id="A7FAL2"/>
<dbReference type="Proteomes" id="UP000002715">
    <property type="component" value="Chromosome"/>
</dbReference>
<gene>
    <name evidence="2" type="ordered locus">PMT9312_1912</name>
</gene>
<proteinExistence type="predicted"/>
<reference evidence="3" key="1">
    <citation type="submission" date="2005-07" db="EMBL/GenBank/DDBJ databases">
        <title>Complete sequence of Prochlorococcus marinus str. MIT 9312.</title>
        <authorList>
            <consortium name="US DOE Joint Genome Institute"/>
            <person name="Copeland A."/>
            <person name="Lucas S."/>
            <person name="Lapidus A."/>
            <person name="Barry K."/>
            <person name="Detter J.C."/>
            <person name="Glavina T."/>
            <person name="Hammon N."/>
            <person name="Israni S."/>
            <person name="Pitluck S."/>
            <person name="Thiel J."/>
            <person name="Schmutz J."/>
            <person name="Larimer F."/>
            <person name="Land M."/>
            <person name="Kyrpides N."/>
            <person name="Lykidis A."/>
            <person name="Richardson P."/>
        </authorList>
    </citation>
    <scope>NUCLEOTIDE SEQUENCE [LARGE SCALE GENOMIC DNA]</scope>
    <source>
        <strain evidence="3">MIT 9312</strain>
    </source>
</reference>
<keyword evidence="1" id="KW-0472">Membrane</keyword>
<keyword evidence="1" id="KW-0812">Transmembrane</keyword>
<evidence type="ECO:0000256" key="1">
    <source>
        <dbReference type="SAM" id="Phobius"/>
    </source>
</evidence>
<dbReference type="RefSeq" id="WP_036923994.1">
    <property type="nucleotide sequence ID" value="NC_007577.1"/>
</dbReference>
<dbReference type="HOGENOM" id="CLU_2919062_0_0_3"/>
<evidence type="ECO:0000313" key="3">
    <source>
        <dbReference type="Proteomes" id="UP000002715"/>
    </source>
</evidence>
<dbReference type="STRING" id="74546.PMT9312_1912"/>
<organism evidence="2 3">
    <name type="scientific">Prochlorococcus marinus (strain MIT 9312)</name>
    <dbReference type="NCBI Taxonomy" id="74546"/>
    <lineage>
        <taxon>Bacteria</taxon>
        <taxon>Bacillati</taxon>
        <taxon>Cyanobacteriota</taxon>
        <taxon>Cyanophyceae</taxon>
        <taxon>Synechococcales</taxon>
        <taxon>Prochlorococcaceae</taxon>
        <taxon>Prochlorococcus</taxon>
    </lineage>
</organism>
<dbReference type="KEGG" id="pmi:PMT9312_1912"/>
<feature type="transmembrane region" description="Helical" evidence="1">
    <location>
        <begin position="6"/>
        <end position="23"/>
    </location>
</feature>
<evidence type="ECO:0000313" key="2">
    <source>
        <dbReference type="EMBL" id="ABS83186.1"/>
    </source>
</evidence>
<dbReference type="OrthoDB" id="541562at2"/>
<dbReference type="eggNOG" id="ENOG50320YW">
    <property type="taxonomic scope" value="Bacteria"/>
</dbReference>
<sequence>MDIRFLIVGTPFIMAFFYTLFWLKRWGAFNSPDDNLQKKMILKNESLEQIYILEYIFLTKN</sequence>
<protein>
    <submittedName>
        <fullName evidence="2">Uncharacterized protein</fullName>
    </submittedName>
</protein>
<keyword evidence="1" id="KW-1133">Transmembrane helix</keyword>